<feature type="domain" description="Rhodanese" evidence="1">
    <location>
        <begin position="45"/>
        <end position="145"/>
    </location>
</feature>
<name>A0AAE0WHE3_9PEZI</name>
<keyword evidence="3" id="KW-1185">Reference proteome</keyword>
<dbReference type="PANTHER" id="PTHR10828:SF50">
    <property type="entry name" value="REDUCTASE (ARC2), PUTATIVE (AFU_ORTHOLOGUE AFUA_6G13400)-RELATED"/>
    <property type="match status" value="1"/>
</dbReference>
<dbReference type="GO" id="GO:0005634">
    <property type="term" value="C:nucleus"/>
    <property type="evidence" value="ECO:0007669"/>
    <property type="project" value="TreeGrafter"/>
</dbReference>
<dbReference type="InterPro" id="IPR001763">
    <property type="entry name" value="Rhodanese-like_dom"/>
</dbReference>
<accession>A0AAE0WHE3</accession>
<dbReference type="AlphaFoldDB" id="A0AAE0WHE3"/>
<dbReference type="Pfam" id="PF00581">
    <property type="entry name" value="Rhodanese"/>
    <property type="match status" value="1"/>
</dbReference>
<comment type="caution">
    <text evidence="2">The sequence shown here is derived from an EMBL/GenBank/DDBJ whole genome shotgun (WGS) entry which is preliminary data.</text>
</comment>
<dbReference type="EMBL" id="JAUTXT010000031">
    <property type="protein sequence ID" value="KAK3672636.1"/>
    <property type="molecule type" value="Genomic_DNA"/>
</dbReference>
<evidence type="ECO:0000259" key="1">
    <source>
        <dbReference type="PROSITE" id="PS50206"/>
    </source>
</evidence>
<evidence type="ECO:0000313" key="2">
    <source>
        <dbReference type="EMBL" id="KAK3672636.1"/>
    </source>
</evidence>
<gene>
    <name evidence="2" type="ORF">LTR78_007448</name>
</gene>
<organism evidence="2 3">
    <name type="scientific">Recurvomyces mirabilis</name>
    <dbReference type="NCBI Taxonomy" id="574656"/>
    <lineage>
        <taxon>Eukaryota</taxon>
        <taxon>Fungi</taxon>
        <taxon>Dikarya</taxon>
        <taxon>Ascomycota</taxon>
        <taxon>Pezizomycotina</taxon>
        <taxon>Dothideomycetes</taxon>
        <taxon>Dothideomycetidae</taxon>
        <taxon>Mycosphaerellales</taxon>
        <taxon>Teratosphaeriaceae</taxon>
        <taxon>Recurvomyces</taxon>
    </lineage>
</organism>
<protein>
    <recommendedName>
        <fullName evidence="1">Rhodanese domain-containing protein</fullName>
    </recommendedName>
</protein>
<dbReference type="PROSITE" id="PS50206">
    <property type="entry name" value="RHODANESE_3"/>
    <property type="match status" value="1"/>
</dbReference>
<dbReference type="InterPro" id="IPR036873">
    <property type="entry name" value="Rhodanese-like_dom_sf"/>
</dbReference>
<dbReference type="GO" id="GO:0005737">
    <property type="term" value="C:cytoplasm"/>
    <property type="evidence" value="ECO:0007669"/>
    <property type="project" value="TreeGrafter"/>
</dbReference>
<dbReference type="GO" id="GO:0004725">
    <property type="term" value="F:protein tyrosine phosphatase activity"/>
    <property type="evidence" value="ECO:0007669"/>
    <property type="project" value="TreeGrafter"/>
</dbReference>
<proteinExistence type="predicted"/>
<dbReference type="PANTHER" id="PTHR10828">
    <property type="entry name" value="M-PHASE INDUCER PHOSPHATASE DUAL SPECIFICITY PHOSPHATASE CDC25"/>
    <property type="match status" value="1"/>
</dbReference>
<evidence type="ECO:0000313" key="3">
    <source>
        <dbReference type="Proteomes" id="UP001274830"/>
    </source>
</evidence>
<dbReference type="Proteomes" id="UP001274830">
    <property type="component" value="Unassembled WGS sequence"/>
</dbReference>
<sequence length="159" mass="17600">MTSATNGPERNGIPVQEWQEAYPVPRSNPRSISPSDVLHLVKSGNSSAFVLVDLRRDDYEGGTISGALNLPAQSIYTALPSLYRLFIGAGVERVIWYCGSSVHRGYWAAGWFDDYLDEQKDTTMQSLKLSGGIKDWVAGGDEYVACMQEYDALKWQSSP</sequence>
<dbReference type="Gene3D" id="3.40.250.10">
    <property type="entry name" value="Rhodanese-like domain"/>
    <property type="match status" value="1"/>
</dbReference>
<reference evidence="2" key="1">
    <citation type="submission" date="2023-07" db="EMBL/GenBank/DDBJ databases">
        <title>Black Yeasts Isolated from many extreme environments.</title>
        <authorList>
            <person name="Coleine C."/>
            <person name="Stajich J.E."/>
            <person name="Selbmann L."/>
        </authorList>
    </citation>
    <scope>NUCLEOTIDE SEQUENCE</scope>
    <source>
        <strain evidence="2">CCFEE 5485</strain>
    </source>
</reference>
<dbReference type="SUPFAM" id="SSF52821">
    <property type="entry name" value="Rhodanese/Cell cycle control phosphatase"/>
    <property type="match status" value="1"/>
</dbReference>